<dbReference type="InterPro" id="IPR023415">
    <property type="entry name" value="LDLR_class-A_CS"/>
</dbReference>
<dbReference type="GO" id="GO:0005886">
    <property type="term" value="C:plasma membrane"/>
    <property type="evidence" value="ECO:0007669"/>
    <property type="project" value="TreeGrafter"/>
</dbReference>
<feature type="disulfide bond" evidence="16">
    <location>
        <begin position="689"/>
        <end position="701"/>
    </location>
</feature>
<dbReference type="PROSITE" id="PS50068">
    <property type="entry name" value="LDLRA_2"/>
    <property type="match status" value="8"/>
</dbReference>
<dbReference type="InterPro" id="IPR001254">
    <property type="entry name" value="Trypsin_dom"/>
</dbReference>
<dbReference type="SMART" id="SM00192">
    <property type="entry name" value="LDLa"/>
    <property type="match status" value="9"/>
</dbReference>
<evidence type="ECO:0000256" key="9">
    <source>
        <dbReference type="ARBA" id="ARBA00022820"/>
    </source>
</evidence>
<dbReference type="SUPFAM" id="SSF50494">
    <property type="entry name" value="Trypsin-like serine proteases"/>
    <property type="match status" value="2"/>
</dbReference>
<evidence type="ECO:0000256" key="8">
    <source>
        <dbReference type="ARBA" id="ARBA00022801"/>
    </source>
</evidence>
<dbReference type="InterPro" id="IPR018114">
    <property type="entry name" value="TRYPSIN_HIS"/>
</dbReference>
<evidence type="ECO:0000256" key="10">
    <source>
        <dbReference type="ARBA" id="ARBA00022825"/>
    </source>
</evidence>
<sequence>MVTNRSHNRINEIVRTIVYFGVTSERRLSLSSIRGDSGYSQEKVKCSGLCNYRLYNSSMRLLDKSNKLHIDKNKSLPLQLVDVPIDSPCCVVLTDSRIRNTVRIQPETRVERVIRLGFPLSRRSLLKSRVGKVIDGDPSFSDQTELTSQITQVVKDDTFLTINGRDADTRFKREVSRKRRDCALNDQRCKMLLQTVQDYLVTLNNKFSATNGEKSLPRDILKCLECKWMNIANENDEDYTSRLKDQYFPHDYAEQNHSSDFSNTVKLLDDKEAENGSKRLEVNQIKAANIQLLEPDSVIDDSLSVQNATNQSLKDTSISETSTVSINYTNSNESQRIYINDTGLRVSKSQNNEGIPAVSKNGQQQSIITVNEDVTSVKPLLIMESSSTRVHYGTVTKNDGKFKKTTITADSIGTTETRIQTIIDLTKQITENVTSMPVGYDVTGINSNTVHPSTYPSFEGLPENRSTTATNGSRLKENHHDNKQFMPTDHFQIKDNGKPIPIAVESTKSFQQLQLTPTTWTMPHPICFFGYPGQSSNMPSSPESAFYSSPSSMQYYGFPFQNPLHQGFSPNYMQIQANMPFMSRLNYVGSLPQSISQAIGPTGPAMPNTPIFSLNQQSTAMSQQPIANMPYFCGYMSLPTVHFPPISDTSQSDRSVGEAKDLPKESRKLPHEVGVITQHNPQYLTLNKCPINYHQCDNRYCIPRIKWCDGRVDCADASDETRCSCRDRISRNRLCDGYFDCPHGEDELGCFGCPMESFNCDDWDKRYNSNNCVLLSQRCDGIKHCPNGKDELDCNMLLEHMGSNDIFAVGYTQGFLHKNVRGQWHPVCSKTLAWAIDACESEIGLPLTTLPEIQTVRMSEIFQNLYVIESDNNDIKMMSCPGTAVFVKCPPLPCGTKAFPRQNFSPVFNTTKNNYMSRRHMEEQSSLKIAGFNKLYQETLRLLKPNQFEKKMQKQINDTIVGSQLRVVGGRASQPRAWPFLVAIYKDGFFHCGGVILSEVYILTAGHCMDGYEGHYYEIQAGILRRLSFSPMAQWRKVKYVMIHPNYVKDEMQNDIAIIMLDESLLFNRWVRQVCLPALNTAGPEWKISPSPQSMCIAIGWGSIRENGPDPDHLREVEVPILSSCKHSADQNNATICAGYPMGGHDACQGDSGGPLMCRNLNLKSQWYAAGLISHGDGCGRPDEPGVYMKVSYYVDWILQTFKILDNRMASLYENKPLDSCTGFSCHSSIEKCLPIKNHCDGIVNCLDAEDEIECQILKANYAKYENSNDTFTKSRAKEVSNGVTEKNEVNTETIPISTSSYFFYQTETQTYNNENSNIVDTYETTPEITMSNIRSTFTCTNLIQTIKINKRCNKHLDCEDGTDEKDCTCRDYLLNFQPTAICDGHLDCEDETDEKDCGICKNNEFHCSKSGSCISITKRCDGNFDCSLKEDEFDCIALTNGEYVNVDSDNWSVLNTEGLLSSRYYNETWHVECLQAHILENSRKMSMIGENLCKYLGFTGLQSLDKVVVNKTILETRFSRRWDNVTGYKPLPQHVAESEEGKTCTTLRFHCRPVLSSSADSHMVIDPRTGNHTYLWPWLAAIFVDGRYHCSALLLEPNWLLSSSSCTKAIRLSVDYTTALLGQSRSFLYVDGPHQQISIVDEIRDVERTNVSLLHLKTAVNFTRYVQPLFLEKKIYPPAKNDLCVAIGTDNEHVTQSIFLQPILQNCDKCYRCFVEALGTKCPTNGTSSNWNGTVFCRNEKGWYPVAVFQEDDGPCSFRSMRNLTSIDYIHAYLTQTLEKVSQPTLEATCDGVRCNIGQCIPWNQVCDGVTDCRDGADEKNAICLQVQQIRRRNETNKCAKSEIQCRNGECISKSAFCDGKVDCSNGADEPVICSCAEYLKLTMPERLCDGVRHCFDKTDESPEECQCTITSFKCNTKNHTCISRDFVCDGDNDCPNGEDEMNCRGVQQLSDKRPAAGEVVQRSYGVWHTLCYPSEITSQEEAVKVCRKSGYTNGIIDKYQSFNQPAVPSRDDFYMIRLNSDTWITMRDDKPLITLVRPEKPCYRLFIKCSN</sequence>
<dbReference type="FunCoup" id="A0A158NC01">
    <property type="interactions" value="13"/>
</dbReference>
<comment type="subcellular location">
    <subcellularLocation>
        <location evidence="2">Endomembrane system</location>
    </subcellularLocation>
    <subcellularLocation>
        <location evidence="1">Membrane</location>
        <topology evidence="1">Single-pass membrane protein</topology>
    </subcellularLocation>
</comment>
<dbReference type="InParanoid" id="A0A158NC01"/>
<evidence type="ECO:0000256" key="11">
    <source>
        <dbReference type="ARBA" id="ARBA00022989"/>
    </source>
</evidence>
<dbReference type="PROSITE" id="PS50240">
    <property type="entry name" value="TRYPSIN_DOM"/>
    <property type="match status" value="2"/>
</dbReference>
<dbReference type="GO" id="GO:0042381">
    <property type="term" value="P:hemolymph coagulation"/>
    <property type="evidence" value="ECO:0007669"/>
    <property type="project" value="UniProtKB-KW"/>
</dbReference>
<feature type="disulfide bond" evidence="16">
    <location>
        <begin position="1840"/>
        <end position="1852"/>
    </location>
</feature>
<feature type="domain" description="Peptidase S1" evidence="19">
    <location>
        <begin position="967"/>
        <end position="1203"/>
    </location>
</feature>
<dbReference type="EMBL" id="ADTU01011010">
    <property type="status" value="NOT_ANNOTATED_CDS"/>
    <property type="molecule type" value="Genomic_DNA"/>
</dbReference>
<comment type="caution">
    <text evidence="16">Lacks conserved residue(s) required for the propagation of feature annotation.</text>
</comment>
<dbReference type="GO" id="GO:0012505">
    <property type="term" value="C:endomembrane system"/>
    <property type="evidence" value="ECO:0007669"/>
    <property type="project" value="UniProtKB-SubCell"/>
</dbReference>
<keyword evidence="12" id="KW-0472">Membrane</keyword>
<dbReference type="KEGG" id="acep:105618128"/>
<feature type="region of interest" description="Disordered" evidence="18">
    <location>
        <begin position="646"/>
        <end position="667"/>
    </location>
</feature>
<dbReference type="InterPro" id="IPR036055">
    <property type="entry name" value="LDL_receptor-like_sf"/>
</dbReference>
<evidence type="ECO:0000313" key="20">
    <source>
        <dbReference type="EnsemblMetazoa" id="XP_012055059.1"/>
    </source>
</evidence>
<evidence type="ECO:0000256" key="16">
    <source>
        <dbReference type="PROSITE-ProRule" id="PRU00124"/>
    </source>
</evidence>
<dbReference type="EMBL" id="ADTU01011012">
    <property type="status" value="NOT_ANNOTATED_CDS"/>
    <property type="molecule type" value="Genomic_DNA"/>
</dbReference>
<dbReference type="PANTHER" id="PTHR24270">
    <property type="entry name" value="LOW-DENSITY LIPOPROTEIN RECEPTOR-RELATED"/>
    <property type="match status" value="1"/>
</dbReference>
<feature type="disulfide bond" evidence="16">
    <location>
        <begin position="1221"/>
        <end position="1233"/>
    </location>
</feature>
<dbReference type="InterPro" id="IPR009003">
    <property type="entry name" value="Peptidase_S1_PA"/>
</dbReference>
<evidence type="ECO:0000256" key="15">
    <source>
        <dbReference type="ARBA" id="ARBA00066707"/>
    </source>
</evidence>
<evidence type="ECO:0000313" key="21">
    <source>
        <dbReference type="Proteomes" id="UP000005205"/>
    </source>
</evidence>
<keyword evidence="11" id="KW-1133">Transmembrane helix</keyword>
<keyword evidence="13 16" id="KW-1015">Disulfide bond</keyword>
<evidence type="ECO:0000256" key="1">
    <source>
        <dbReference type="ARBA" id="ARBA00004167"/>
    </source>
</evidence>
<dbReference type="CDD" id="cd00112">
    <property type="entry name" value="LDLa"/>
    <property type="match status" value="7"/>
</dbReference>
<keyword evidence="4 17" id="KW-0645">Protease</keyword>
<feature type="disulfide bond" evidence="16">
    <location>
        <begin position="1240"/>
        <end position="1255"/>
    </location>
</feature>
<dbReference type="EC" id="3.4.21.84" evidence="15"/>
<dbReference type="CDD" id="cd00190">
    <property type="entry name" value="Tryp_SPc"/>
    <property type="match status" value="1"/>
</dbReference>
<dbReference type="Pfam" id="PF00057">
    <property type="entry name" value="Ldl_recept_a"/>
    <property type="match status" value="5"/>
</dbReference>
<dbReference type="GO" id="GO:0004252">
    <property type="term" value="F:serine-type endopeptidase activity"/>
    <property type="evidence" value="ECO:0007669"/>
    <property type="project" value="InterPro"/>
</dbReference>
<organism evidence="20 21">
    <name type="scientific">Atta cephalotes</name>
    <name type="common">Leafcutter ant</name>
    <dbReference type="NCBI Taxonomy" id="12957"/>
    <lineage>
        <taxon>Eukaryota</taxon>
        <taxon>Metazoa</taxon>
        <taxon>Ecdysozoa</taxon>
        <taxon>Arthropoda</taxon>
        <taxon>Hexapoda</taxon>
        <taxon>Insecta</taxon>
        <taxon>Pterygota</taxon>
        <taxon>Neoptera</taxon>
        <taxon>Endopterygota</taxon>
        <taxon>Hymenoptera</taxon>
        <taxon>Apocrita</taxon>
        <taxon>Aculeata</taxon>
        <taxon>Formicoidea</taxon>
        <taxon>Formicidae</taxon>
        <taxon>Myrmicinae</taxon>
        <taxon>Atta</taxon>
    </lineage>
</organism>
<keyword evidence="9" id="KW-0353">Hemolymph clotting</keyword>
<dbReference type="PROSITE" id="PS00134">
    <property type="entry name" value="TRYPSIN_HIS"/>
    <property type="match status" value="1"/>
</dbReference>
<reference evidence="21" key="1">
    <citation type="journal article" date="2011" name="PLoS Genet.">
        <title>The genome sequence of the leaf-cutter ant Atta cephalotes reveals insights into its obligate symbiotic lifestyle.</title>
        <authorList>
            <person name="Suen G."/>
            <person name="Teiling C."/>
            <person name="Li L."/>
            <person name="Holt C."/>
            <person name="Abouheif E."/>
            <person name="Bornberg-Bauer E."/>
            <person name="Bouffard P."/>
            <person name="Caldera E.J."/>
            <person name="Cash E."/>
            <person name="Cavanaugh A."/>
            <person name="Denas O."/>
            <person name="Elhaik E."/>
            <person name="Fave M.J."/>
            <person name="Gadau J."/>
            <person name="Gibson J.D."/>
            <person name="Graur D."/>
            <person name="Grubbs K.J."/>
            <person name="Hagen D.E."/>
            <person name="Harkins T.T."/>
            <person name="Helmkampf M."/>
            <person name="Hu H."/>
            <person name="Johnson B.R."/>
            <person name="Kim J."/>
            <person name="Marsh S.E."/>
            <person name="Moeller J.A."/>
            <person name="Munoz-Torres M.C."/>
            <person name="Murphy M.C."/>
            <person name="Naughton M.C."/>
            <person name="Nigam S."/>
            <person name="Overson R."/>
            <person name="Rajakumar R."/>
            <person name="Reese J.T."/>
            <person name="Scott J.J."/>
            <person name="Smith C.R."/>
            <person name="Tao S."/>
            <person name="Tsutsui N.D."/>
            <person name="Viljakainen L."/>
            <person name="Wissler L."/>
            <person name="Yandell M.D."/>
            <person name="Zimmer F."/>
            <person name="Taylor J."/>
            <person name="Slater S.C."/>
            <person name="Clifton S.W."/>
            <person name="Warren W.C."/>
            <person name="Elsik C.G."/>
            <person name="Smith C.D."/>
            <person name="Weinstock G.M."/>
            <person name="Gerardo N.M."/>
            <person name="Currie C.R."/>
        </authorList>
    </citation>
    <scope>NUCLEOTIDE SEQUENCE [LARGE SCALE GENOMIC DNA]</scope>
</reference>
<comment type="catalytic activity">
    <reaction evidence="14">
        <text>Selective cleavage of 103-Arg-|-Ser-104 and 124-Ile-|-Ile-125 bonds in Limulus clotting factor B to form activated factor B. Cleavage of -Pro-Arg-|-Xaa- bonds in synthetic substrates.</text>
        <dbReference type="EC" id="3.4.21.84"/>
    </reaction>
</comment>
<dbReference type="InterPro" id="IPR043504">
    <property type="entry name" value="Peptidase_S1_PA_chymotrypsin"/>
</dbReference>
<evidence type="ECO:0000256" key="6">
    <source>
        <dbReference type="ARBA" id="ARBA00022729"/>
    </source>
</evidence>
<feature type="disulfide bond" evidence="16">
    <location>
        <begin position="1383"/>
        <end position="1398"/>
    </location>
</feature>
<feature type="disulfide bond" evidence="16">
    <location>
        <begin position="779"/>
        <end position="794"/>
    </location>
</feature>
<name>A0A158NC01_ATTCE</name>
<evidence type="ECO:0000256" key="5">
    <source>
        <dbReference type="ARBA" id="ARBA00022692"/>
    </source>
</evidence>
<keyword evidence="6" id="KW-0732">Signal</keyword>
<dbReference type="EMBL" id="ADTU01011011">
    <property type="status" value="NOT_ANNOTATED_CDS"/>
    <property type="molecule type" value="Genomic_DNA"/>
</dbReference>
<dbReference type="InterPro" id="IPR033116">
    <property type="entry name" value="TRYPSIN_SER"/>
</dbReference>
<evidence type="ECO:0000256" key="3">
    <source>
        <dbReference type="ARBA" id="ARBA00022659"/>
    </source>
</evidence>
<keyword evidence="5" id="KW-0812">Transmembrane</keyword>
<dbReference type="Gene3D" id="4.10.400.10">
    <property type="entry name" value="Low-density Lipoprotein Receptor"/>
    <property type="match status" value="8"/>
</dbReference>
<evidence type="ECO:0000256" key="2">
    <source>
        <dbReference type="ARBA" id="ARBA00004308"/>
    </source>
</evidence>
<dbReference type="InterPro" id="IPR050685">
    <property type="entry name" value="LDLR"/>
</dbReference>
<dbReference type="Proteomes" id="UP000005205">
    <property type="component" value="Unassembled WGS sequence"/>
</dbReference>
<evidence type="ECO:0000256" key="14">
    <source>
        <dbReference type="ARBA" id="ARBA00052079"/>
    </source>
</evidence>
<feature type="disulfide bond" evidence="16">
    <location>
        <begin position="696"/>
        <end position="714"/>
    </location>
</feature>
<feature type="compositionally biased region" description="Basic and acidic residues" evidence="18">
    <location>
        <begin position="655"/>
        <end position="667"/>
    </location>
</feature>
<dbReference type="GO" id="GO:0006508">
    <property type="term" value="P:proteolysis"/>
    <property type="evidence" value="ECO:0007669"/>
    <property type="project" value="UniProtKB-KW"/>
</dbReference>
<keyword evidence="21" id="KW-1185">Reference proteome</keyword>
<dbReference type="OrthoDB" id="10016557at2759"/>
<accession>A0A158NC01</accession>
<dbReference type="SMART" id="SM00020">
    <property type="entry name" value="Tryp_SPc"/>
    <property type="match status" value="1"/>
</dbReference>
<keyword evidence="8 17" id="KW-0378">Hydrolase</keyword>
<dbReference type="Pfam" id="PF00089">
    <property type="entry name" value="Trypsin"/>
    <property type="match status" value="1"/>
</dbReference>
<evidence type="ECO:0000256" key="17">
    <source>
        <dbReference type="RuleBase" id="RU363034"/>
    </source>
</evidence>
<dbReference type="SUPFAM" id="SSF57424">
    <property type="entry name" value="LDL receptor-like module"/>
    <property type="match status" value="8"/>
</dbReference>
<feature type="disulfide bond" evidence="16">
    <location>
        <begin position="1421"/>
        <end position="1436"/>
    </location>
</feature>
<dbReference type="InterPro" id="IPR015420">
    <property type="entry name" value="Peptidase_S1A_nudel"/>
</dbReference>
<evidence type="ECO:0000256" key="4">
    <source>
        <dbReference type="ARBA" id="ARBA00022670"/>
    </source>
</evidence>
<proteinExistence type="predicted"/>
<dbReference type="PROSITE" id="PS01209">
    <property type="entry name" value="LDLRA_1"/>
    <property type="match status" value="3"/>
</dbReference>
<evidence type="ECO:0000256" key="13">
    <source>
        <dbReference type="ARBA" id="ARBA00023157"/>
    </source>
</evidence>
<protein>
    <recommendedName>
        <fullName evidence="15">limulus clotting factor C</fullName>
        <ecNumber evidence="15">3.4.21.84</ecNumber>
    </recommendedName>
</protein>
<dbReference type="EnsemblMetazoa" id="XM_012199669.1">
    <property type="protein sequence ID" value="XP_012055059.1"/>
    <property type="gene ID" value="LOC105618128"/>
</dbReference>
<feature type="region of interest" description="Disordered" evidence="18">
    <location>
        <begin position="455"/>
        <end position="482"/>
    </location>
</feature>
<feature type="domain" description="Peptidase S1" evidence="19">
    <location>
        <begin position="1565"/>
        <end position="2002"/>
    </location>
</feature>
<dbReference type="eggNOG" id="KOG3627">
    <property type="taxonomic scope" value="Eukaryota"/>
</dbReference>
<reference evidence="20" key="2">
    <citation type="submission" date="2016-04" db="UniProtKB">
        <authorList>
            <consortium name="EnsemblMetazoa"/>
        </authorList>
    </citation>
    <scope>IDENTIFICATION</scope>
</reference>
<dbReference type="FunFam" id="2.40.10.10:FF:000120">
    <property type="entry name" value="Putative serine protease"/>
    <property type="match status" value="1"/>
</dbReference>
<evidence type="ECO:0000259" key="19">
    <source>
        <dbReference type="PROSITE" id="PS50240"/>
    </source>
</evidence>
<keyword evidence="7" id="KW-0677">Repeat</keyword>
<dbReference type="InterPro" id="IPR002172">
    <property type="entry name" value="LDrepeatLR_classA_rpt"/>
</dbReference>
<dbReference type="PROSITE" id="PS00135">
    <property type="entry name" value="TRYPSIN_SER"/>
    <property type="match status" value="1"/>
</dbReference>
<dbReference type="PRINTS" id="PR00261">
    <property type="entry name" value="LDLRECEPTOR"/>
</dbReference>
<evidence type="ECO:0000256" key="12">
    <source>
        <dbReference type="ARBA" id="ARBA00023136"/>
    </source>
</evidence>
<feature type="disulfide bond" evidence="16">
    <location>
        <begin position="1847"/>
        <end position="1865"/>
    </location>
</feature>
<keyword evidence="3" id="KW-0768">Sushi</keyword>
<feature type="disulfide bond" evidence="16">
    <location>
        <begin position="1930"/>
        <end position="1945"/>
    </location>
</feature>
<gene>
    <name evidence="20" type="primary">105618128</name>
</gene>
<dbReference type="Gene3D" id="2.40.10.10">
    <property type="entry name" value="Trypsin-like serine proteases"/>
    <property type="match status" value="2"/>
</dbReference>
<feature type="disulfide bond" evidence="16">
    <location>
        <begin position="708"/>
        <end position="723"/>
    </location>
</feature>
<keyword evidence="10 17" id="KW-0720">Serine protease</keyword>
<dbReference type="GO" id="GO:0016192">
    <property type="term" value="P:vesicle-mediated transport"/>
    <property type="evidence" value="ECO:0007669"/>
    <property type="project" value="UniProtKB-ARBA"/>
</dbReference>
<evidence type="ECO:0000256" key="7">
    <source>
        <dbReference type="ARBA" id="ARBA00022737"/>
    </source>
</evidence>
<evidence type="ECO:0000256" key="18">
    <source>
        <dbReference type="SAM" id="MobiDB-lite"/>
    </source>
</evidence>
<dbReference type="Pfam" id="PF09342">
    <property type="entry name" value="DUF1986"/>
    <property type="match status" value="1"/>
</dbReference>
<feature type="compositionally biased region" description="Polar residues" evidence="18">
    <location>
        <begin position="464"/>
        <end position="473"/>
    </location>
</feature>
<feature type="disulfide bond" evidence="16">
    <location>
        <begin position="1796"/>
        <end position="1814"/>
    </location>
</feature>